<dbReference type="PANTHER" id="PTHR28181">
    <property type="entry name" value="UPF0655 PROTEIN YCR015C"/>
    <property type="match status" value="1"/>
</dbReference>
<dbReference type="SUPFAM" id="SSF56784">
    <property type="entry name" value="HAD-like"/>
    <property type="match status" value="1"/>
</dbReference>
<reference evidence="1 2" key="1">
    <citation type="journal article" date="2011" name="J. Gen. Appl. Microbiol.">
        <title>Draft genome sequencing of the enigmatic yeast Saitoella complicata.</title>
        <authorList>
            <person name="Nishida H."/>
            <person name="Hamamoto M."/>
            <person name="Sugiyama J."/>
        </authorList>
    </citation>
    <scope>NUCLEOTIDE SEQUENCE [LARGE SCALE GENOMIC DNA]</scope>
    <source>
        <strain evidence="1 2">NRRL Y-17804</strain>
    </source>
</reference>
<evidence type="ECO:0000313" key="1">
    <source>
        <dbReference type="EMBL" id="GAO47071.1"/>
    </source>
</evidence>
<dbReference type="AlphaFoldDB" id="A0A0E9NBJ7"/>
<accession>A0A0E9NBJ7</accession>
<name>A0A0E9NBJ7_SAICN</name>
<gene>
    <name evidence="1" type="ORF">G7K_1283-t1</name>
</gene>
<dbReference type="InterPro" id="IPR036412">
    <property type="entry name" value="HAD-like_sf"/>
</dbReference>
<dbReference type="Proteomes" id="UP000033140">
    <property type="component" value="Unassembled WGS sequence"/>
</dbReference>
<dbReference type="InterPro" id="IPR023214">
    <property type="entry name" value="HAD_sf"/>
</dbReference>
<dbReference type="Gene3D" id="3.40.50.1000">
    <property type="entry name" value="HAD superfamily/HAD-like"/>
    <property type="match status" value="1"/>
</dbReference>
<dbReference type="PANTHER" id="PTHR28181:SF1">
    <property type="entry name" value="COLD TOLERANCE PROTEIN 1"/>
    <property type="match status" value="1"/>
</dbReference>
<reference evidence="1 2" key="2">
    <citation type="journal article" date="2014" name="J. Gen. Appl. Microbiol.">
        <title>The early diverging ascomycetous budding yeast Saitoella complicata has three histone deacetylases belonging to the Clr6, Hos2, and Rpd3 lineages.</title>
        <authorList>
            <person name="Nishida H."/>
            <person name="Matsumoto T."/>
            <person name="Kondo S."/>
            <person name="Hamamoto M."/>
            <person name="Yoshikawa H."/>
        </authorList>
    </citation>
    <scope>NUCLEOTIDE SEQUENCE [LARGE SCALE GENOMIC DNA]</scope>
    <source>
        <strain evidence="1 2">NRRL Y-17804</strain>
    </source>
</reference>
<organism evidence="1 2">
    <name type="scientific">Saitoella complicata (strain BCRC 22490 / CBS 7301 / JCM 7358 / NBRC 10748 / NRRL Y-17804)</name>
    <dbReference type="NCBI Taxonomy" id="698492"/>
    <lineage>
        <taxon>Eukaryota</taxon>
        <taxon>Fungi</taxon>
        <taxon>Dikarya</taxon>
        <taxon>Ascomycota</taxon>
        <taxon>Taphrinomycotina</taxon>
        <taxon>Taphrinomycotina incertae sedis</taxon>
        <taxon>Saitoella</taxon>
    </lineage>
</organism>
<dbReference type="Pfam" id="PF12710">
    <property type="entry name" value="HAD"/>
    <property type="match status" value="1"/>
</dbReference>
<dbReference type="STRING" id="698492.A0A0E9NBJ7"/>
<reference evidence="1 2" key="3">
    <citation type="journal article" date="2015" name="Genome Announc.">
        <title>Draft Genome Sequence of the Archiascomycetous Yeast Saitoella complicata.</title>
        <authorList>
            <person name="Yamauchi K."/>
            <person name="Kondo S."/>
            <person name="Hamamoto M."/>
            <person name="Takahashi Y."/>
            <person name="Ogura Y."/>
            <person name="Hayashi T."/>
            <person name="Nishida H."/>
        </authorList>
    </citation>
    <scope>NUCLEOTIDE SEQUENCE [LARGE SCALE GENOMIC DNA]</scope>
    <source>
        <strain evidence="1 2">NRRL Y-17804</strain>
    </source>
</reference>
<protein>
    <submittedName>
        <fullName evidence="1">Uncharacterized protein</fullName>
    </submittedName>
</protein>
<dbReference type="EMBL" id="BACD03000007">
    <property type="protein sequence ID" value="GAO47071.1"/>
    <property type="molecule type" value="Genomic_DNA"/>
</dbReference>
<dbReference type="InterPro" id="IPR050849">
    <property type="entry name" value="HAD-like_hydrolase_phosphatase"/>
</dbReference>
<dbReference type="OMA" id="STTDMEC"/>
<proteinExistence type="predicted"/>
<evidence type="ECO:0000313" key="2">
    <source>
        <dbReference type="Proteomes" id="UP000033140"/>
    </source>
</evidence>
<sequence length="326" mass="36821">MPRWQLKLCTIAVVALICVTVTTPTFMLRRALRTFTHIRPFSTQSMTKTLFFCDWDETITKSDTLGLIADAAYTQPDISPEMPPWSYFGETYLADLDKHEKAYGPRDTIEKQFDYLSKMGPIEIASVTRVENSGLFKGVPVEAVREQSKNARARTGWWEFAQRLQRDSDVGDVKVIIVSVNWSKTFIETFLAKGRVHDMLFEVYANEVMMDENGKGTGALSKKLDKGIRTGMDKLRVMKEIMEREGGREGKKVIYAGDSNTDLPCLLEADIGVVLGRSGSLAKTCQNLGIEIHEGLDGCNLERAKDRHVFYRIDDWTTVLDKGLLD</sequence>
<keyword evidence="2" id="KW-1185">Reference proteome</keyword>
<comment type="caution">
    <text evidence="1">The sequence shown here is derived from an EMBL/GenBank/DDBJ whole genome shotgun (WGS) entry which is preliminary data.</text>
</comment>